<dbReference type="PANTHER" id="PTHR45436:SF14">
    <property type="entry name" value="SENSOR PROTEIN QSEC"/>
    <property type="match status" value="1"/>
</dbReference>
<evidence type="ECO:0000256" key="5">
    <source>
        <dbReference type="ARBA" id="ARBA00022679"/>
    </source>
</evidence>
<keyword evidence="8 16" id="KW-0418">Kinase</keyword>
<organism evidence="16 17">
    <name type="scientific">Chitiniphilus shinanonensis</name>
    <dbReference type="NCBI Taxonomy" id="553088"/>
    <lineage>
        <taxon>Bacteria</taxon>
        <taxon>Pseudomonadati</taxon>
        <taxon>Pseudomonadota</taxon>
        <taxon>Betaproteobacteria</taxon>
        <taxon>Neisseriales</taxon>
        <taxon>Chitinibacteraceae</taxon>
        <taxon>Chitiniphilus</taxon>
    </lineage>
</organism>
<sequence>MISLRRQLLVTVLAVSVVATALSGTLAFVRARDEANALFDYQLRQLALALSDRPFGAEVPRLGGVAGFDFVIQVWDRFGVRRYYSHPHRVLPDRAQLGFATVPTSEGNWRVFSLARPDQVIQVAQPLRVRQRLALAAAWRTVAPVLWVLPLLLLAAWWVIGRGLRPLDRLASEVGQRNPEALAPIPLSHTPEEAQPLVAALNALLDRLAAALDRQRAFTADAAHELRTPLTALKLQLQWLEHADSDAERRTALTELAAGHARVMHVLEQLLTLARSEGAPIAHQPVDLARLARDVLATQAPLAEARAIDLGLDAAPDGATVTGDATALRSLVGNLVANALRHAPRQGRVDVRVTAERDGVLLEVADNGPGIAEAERERVFDRFYRAADAGEGGSGLGLAIVQAVAQRHGATIVLDGADLGGLSVRVRFPLPASGD</sequence>
<keyword evidence="6 13" id="KW-0812">Transmembrane</keyword>
<dbReference type="InterPro" id="IPR036097">
    <property type="entry name" value="HisK_dim/P_sf"/>
</dbReference>
<proteinExistence type="predicted"/>
<keyword evidence="12 13" id="KW-0472">Membrane</keyword>
<keyword evidence="4" id="KW-0597">Phosphoprotein</keyword>
<dbReference type="RefSeq" id="WP_018746940.1">
    <property type="nucleotide sequence ID" value="NZ_BSOZ01000019.1"/>
</dbReference>
<evidence type="ECO:0000256" key="3">
    <source>
        <dbReference type="ARBA" id="ARBA00012438"/>
    </source>
</evidence>
<comment type="caution">
    <text evidence="16">The sequence shown here is derived from an EMBL/GenBank/DDBJ whole genome shotgun (WGS) entry which is preliminary data.</text>
</comment>
<dbReference type="InterPro" id="IPR005467">
    <property type="entry name" value="His_kinase_dom"/>
</dbReference>
<feature type="transmembrane region" description="Helical" evidence="13">
    <location>
        <begin position="137"/>
        <end position="160"/>
    </location>
</feature>
<dbReference type="PROSITE" id="PS50885">
    <property type="entry name" value="HAMP"/>
    <property type="match status" value="1"/>
</dbReference>
<evidence type="ECO:0000256" key="1">
    <source>
        <dbReference type="ARBA" id="ARBA00000085"/>
    </source>
</evidence>
<gene>
    <name evidence="16" type="ORF">GCM10007860_16250</name>
</gene>
<dbReference type="CDD" id="cd00082">
    <property type="entry name" value="HisKA"/>
    <property type="match status" value="1"/>
</dbReference>
<accession>A0ABQ6BR54</accession>
<dbReference type="Pfam" id="PF00512">
    <property type="entry name" value="HisKA"/>
    <property type="match status" value="1"/>
</dbReference>
<evidence type="ECO:0000256" key="10">
    <source>
        <dbReference type="ARBA" id="ARBA00022989"/>
    </source>
</evidence>
<evidence type="ECO:0000256" key="6">
    <source>
        <dbReference type="ARBA" id="ARBA00022692"/>
    </source>
</evidence>
<keyword evidence="17" id="KW-1185">Reference proteome</keyword>
<comment type="subcellular location">
    <subcellularLocation>
        <location evidence="2">Membrane</location>
        <topology evidence="2">Multi-pass membrane protein</topology>
    </subcellularLocation>
</comment>
<dbReference type="InterPro" id="IPR003660">
    <property type="entry name" value="HAMP_dom"/>
</dbReference>
<dbReference type="InterPro" id="IPR003594">
    <property type="entry name" value="HATPase_dom"/>
</dbReference>
<dbReference type="EC" id="2.7.13.3" evidence="3"/>
<dbReference type="CDD" id="cd00075">
    <property type="entry name" value="HATPase"/>
    <property type="match status" value="1"/>
</dbReference>
<dbReference type="InterPro" id="IPR050428">
    <property type="entry name" value="TCS_sensor_his_kinase"/>
</dbReference>
<evidence type="ECO:0000259" key="14">
    <source>
        <dbReference type="PROSITE" id="PS50109"/>
    </source>
</evidence>
<evidence type="ECO:0000256" key="4">
    <source>
        <dbReference type="ARBA" id="ARBA00022553"/>
    </source>
</evidence>
<protein>
    <recommendedName>
        <fullName evidence="3">histidine kinase</fullName>
        <ecNumber evidence="3">2.7.13.3</ecNumber>
    </recommendedName>
</protein>
<dbReference type="Gene3D" id="3.30.565.10">
    <property type="entry name" value="Histidine kinase-like ATPase, C-terminal domain"/>
    <property type="match status" value="1"/>
</dbReference>
<dbReference type="SMART" id="SM00387">
    <property type="entry name" value="HATPase_c"/>
    <property type="match status" value="1"/>
</dbReference>
<keyword evidence="11" id="KW-0902">Two-component regulatory system</keyword>
<evidence type="ECO:0000256" key="12">
    <source>
        <dbReference type="ARBA" id="ARBA00023136"/>
    </source>
</evidence>
<dbReference type="InterPro" id="IPR003661">
    <property type="entry name" value="HisK_dim/P_dom"/>
</dbReference>
<keyword evidence="5" id="KW-0808">Transferase</keyword>
<evidence type="ECO:0000313" key="17">
    <source>
        <dbReference type="Proteomes" id="UP001156836"/>
    </source>
</evidence>
<dbReference type="SMART" id="SM00388">
    <property type="entry name" value="HisKA"/>
    <property type="match status" value="1"/>
</dbReference>
<evidence type="ECO:0000256" key="13">
    <source>
        <dbReference type="SAM" id="Phobius"/>
    </source>
</evidence>
<dbReference type="SUPFAM" id="SSF55874">
    <property type="entry name" value="ATPase domain of HSP90 chaperone/DNA topoisomerase II/histidine kinase"/>
    <property type="match status" value="1"/>
</dbReference>
<dbReference type="Proteomes" id="UP001156836">
    <property type="component" value="Unassembled WGS sequence"/>
</dbReference>
<name>A0ABQ6BR54_9NEIS</name>
<comment type="catalytic activity">
    <reaction evidence="1">
        <text>ATP + protein L-histidine = ADP + protein N-phospho-L-histidine.</text>
        <dbReference type="EC" id="2.7.13.3"/>
    </reaction>
</comment>
<dbReference type="PANTHER" id="PTHR45436">
    <property type="entry name" value="SENSOR HISTIDINE KINASE YKOH"/>
    <property type="match status" value="1"/>
</dbReference>
<evidence type="ECO:0000259" key="15">
    <source>
        <dbReference type="PROSITE" id="PS50885"/>
    </source>
</evidence>
<dbReference type="InterPro" id="IPR004358">
    <property type="entry name" value="Sig_transdc_His_kin-like_C"/>
</dbReference>
<dbReference type="PROSITE" id="PS50109">
    <property type="entry name" value="HIS_KIN"/>
    <property type="match status" value="1"/>
</dbReference>
<keyword evidence="7" id="KW-0547">Nucleotide-binding</keyword>
<dbReference type="PRINTS" id="PR00344">
    <property type="entry name" value="BCTRLSENSOR"/>
</dbReference>
<evidence type="ECO:0000256" key="8">
    <source>
        <dbReference type="ARBA" id="ARBA00022777"/>
    </source>
</evidence>
<feature type="domain" description="Histidine kinase" evidence="14">
    <location>
        <begin position="221"/>
        <end position="432"/>
    </location>
</feature>
<evidence type="ECO:0000313" key="16">
    <source>
        <dbReference type="EMBL" id="GLS04478.1"/>
    </source>
</evidence>
<keyword evidence="9" id="KW-0067">ATP-binding</keyword>
<evidence type="ECO:0000256" key="11">
    <source>
        <dbReference type="ARBA" id="ARBA00023012"/>
    </source>
</evidence>
<keyword evidence="10 13" id="KW-1133">Transmembrane helix</keyword>
<dbReference type="EMBL" id="BSOZ01000019">
    <property type="protein sequence ID" value="GLS04478.1"/>
    <property type="molecule type" value="Genomic_DNA"/>
</dbReference>
<evidence type="ECO:0000256" key="7">
    <source>
        <dbReference type="ARBA" id="ARBA00022741"/>
    </source>
</evidence>
<dbReference type="Gene3D" id="1.10.287.130">
    <property type="match status" value="1"/>
</dbReference>
<dbReference type="InterPro" id="IPR036890">
    <property type="entry name" value="HATPase_C_sf"/>
</dbReference>
<reference evidence="17" key="1">
    <citation type="journal article" date="2019" name="Int. J. Syst. Evol. Microbiol.">
        <title>The Global Catalogue of Microorganisms (GCM) 10K type strain sequencing project: providing services to taxonomists for standard genome sequencing and annotation.</title>
        <authorList>
            <consortium name="The Broad Institute Genomics Platform"/>
            <consortium name="The Broad Institute Genome Sequencing Center for Infectious Disease"/>
            <person name="Wu L."/>
            <person name="Ma J."/>
        </authorList>
    </citation>
    <scope>NUCLEOTIDE SEQUENCE [LARGE SCALE GENOMIC DNA]</scope>
    <source>
        <strain evidence="17">NBRC 104970</strain>
    </source>
</reference>
<evidence type="ECO:0000256" key="2">
    <source>
        <dbReference type="ARBA" id="ARBA00004141"/>
    </source>
</evidence>
<feature type="domain" description="HAMP" evidence="15">
    <location>
        <begin position="161"/>
        <end position="213"/>
    </location>
</feature>
<dbReference type="GO" id="GO:0016301">
    <property type="term" value="F:kinase activity"/>
    <property type="evidence" value="ECO:0007669"/>
    <property type="project" value="UniProtKB-KW"/>
</dbReference>
<dbReference type="Pfam" id="PF02518">
    <property type="entry name" value="HATPase_c"/>
    <property type="match status" value="1"/>
</dbReference>
<dbReference type="SUPFAM" id="SSF47384">
    <property type="entry name" value="Homodimeric domain of signal transducing histidine kinase"/>
    <property type="match status" value="1"/>
</dbReference>
<evidence type="ECO:0000256" key="9">
    <source>
        <dbReference type="ARBA" id="ARBA00022840"/>
    </source>
</evidence>